<comment type="caution">
    <text evidence="1">The sequence shown here is derived from an EMBL/GenBank/DDBJ whole genome shotgun (WGS) entry which is preliminary data.</text>
</comment>
<accession>A0ABV7Y3G6</accession>
<dbReference type="RefSeq" id="WP_205120366.1">
    <property type="nucleotide sequence ID" value="NZ_JAFBCM010000001.1"/>
</dbReference>
<sequence>MTDGILRFLWESPEAPQTFVGVAFGTDGNVTFYDQPRLGQPNSTSASE</sequence>
<evidence type="ECO:0000313" key="2">
    <source>
        <dbReference type="Proteomes" id="UP001595699"/>
    </source>
</evidence>
<name>A0ABV7Y3G6_9ACTN</name>
<protein>
    <submittedName>
        <fullName evidence="1">Uncharacterized protein</fullName>
    </submittedName>
</protein>
<gene>
    <name evidence="1" type="ORF">ACFOUW_03035</name>
</gene>
<dbReference type="EMBL" id="JBHRZH010000004">
    <property type="protein sequence ID" value="MFC3759796.1"/>
    <property type="molecule type" value="Genomic_DNA"/>
</dbReference>
<keyword evidence="2" id="KW-1185">Reference proteome</keyword>
<organism evidence="1 2">
    <name type="scientific">Tenggerimyces flavus</name>
    <dbReference type="NCBI Taxonomy" id="1708749"/>
    <lineage>
        <taxon>Bacteria</taxon>
        <taxon>Bacillati</taxon>
        <taxon>Actinomycetota</taxon>
        <taxon>Actinomycetes</taxon>
        <taxon>Propionibacteriales</taxon>
        <taxon>Nocardioidaceae</taxon>
        <taxon>Tenggerimyces</taxon>
    </lineage>
</organism>
<dbReference type="Proteomes" id="UP001595699">
    <property type="component" value="Unassembled WGS sequence"/>
</dbReference>
<evidence type="ECO:0000313" key="1">
    <source>
        <dbReference type="EMBL" id="MFC3759796.1"/>
    </source>
</evidence>
<proteinExistence type="predicted"/>
<reference evidence="2" key="1">
    <citation type="journal article" date="2019" name="Int. J. Syst. Evol. Microbiol.">
        <title>The Global Catalogue of Microorganisms (GCM) 10K type strain sequencing project: providing services to taxonomists for standard genome sequencing and annotation.</title>
        <authorList>
            <consortium name="The Broad Institute Genomics Platform"/>
            <consortium name="The Broad Institute Genome Sequencing Center for Infectious Disease"/>
            <person name="Wu L."/>
            <person name="Ma J."/>
        </authorList>
    </citation>
    <scope>NUCLEOTIDE SEQUENCE [LARGE SCALE GENOMIC DNA]</scope>
    <source>
        <strain evidence="2">CGMCC 4.7241</strain>
    </source>
</reference>